<feature type="transmembrane region" description="Helical" evidence="5">
    <location>
        <begin position="343"/>
        <end position="364"/>
    </location>
</feature>
<evidence type="ECO:0000256" key="5">
    <source>
        <dbReference type="SAM" id="Phobius"/>
    </source>
</evidence>
<feature type="transmembrane region" description="Helical" evidence="5">
    <location>
        <begin position="301"/>
        <end position="322"/>
    </location>
</feature>
<evidence type="ECO:0000256" key="1">
    <source>
        <dbReference type="ARBA" id="ARBA00004141"/>
    </source>
</evidence>
<feature type="transmembrane region" description="Helical" evidence="5">
    <location>
        <begin position="93"/>
        <end position="118"/>
    </location>
</feature>
<dbReference type="EMBL" id="JAQGLA010000023">
    <property type="protein sequence ID" value="MDA3627100.1"/>
    <property type="molecule type" value="Genomic_DNA"/>
</dbReference>
<accession>A0ABT4UZG7</accession>
<name>A0ABT4UZG7_9PSEU</name>
<dbReference type="RefSeq" id="WP_270949745.1">
    <property type="nucleotide sequence ID" value="NZ_JAQGLA010000023.1"/>
</dbReference>
<evidence type="ECO:0000256" key="3">
    <source>
        <dbReference type="ARBA" id="ARBA00022989"/>
    </source>
</evidence>
<dbReference type="PANTHER" id="PTHR42770:SF16">
    <property type="entry name" value="AMINO ACID PERMEASE"/>
    <property type="match status" value="1"/>
</dbReference>
<evidence type="ECO:0000256" key="2">
    <source>
        <dbReference type="ARBA" id="ARBA00022692"/>
    </source>
</evidence>
<evidence type="ECO:0000313" key="8">
    <source>
        <dbReference type="Proteomes" id="UP001210380"/>
    </source>
</evidence>
<evidence type="ECO:0000313" key="7">
    <source>
        <dbReference type="EMBL" id="MDA3627100.1"/>
    </source>
</evidence>
<feature type="transmembrane region" description="Helical" evidence="5">
    <location>
        <begin position="162"/>
        <end position="182"/>
    </location>
</feature>
<dbReference type="PIRSF" id="PIRSF006060">
    <property type="entry name" value="AA_transporter"/>
    <property type="match status" value="1"/>
</dbReference>
<evidence type="ECO:0000259" key="6">
    <source>
        <dbReference type="Pfam" id="PF00324"/>
    </source>
</evidence>
<feature type="transmembrane region" description="Helical" evidence="5">
    <location>
        <begin position="376"/>
        <end position="400"/>
    </location>
</feature>
<keyword evidence="2 5" id="KW-0812">Transmembrane</keyword>
<keyword evidence="8" id="KW-1185">Reference proteome</keyword>
<evidence type="ECO:0000256" key="4">
    <source>
        <dbReference type="ARBA" id="ARBA00023136"/>
    </source>
</evidence>
<keyword evidence="3 5" id="KW-1133">Transmembrane helix</keyword>
<dbReference type="InterPro" id="IPR050367">
    <property type="entry name" value="APC_superfamily"/>
</dbReference>
<feature type="domain" description="Amino acid permease/ SLC12A" evidence="6">
    <location>
        <begin position="41"/>
        <end position="431"/>
    </location>
</feature>
<feature type="transmembrane region" description="Helical" evidence="5">
    <location>
        <begin position="412"/>
        <end position="431"/>
    </location>
</feature>
<feature type="transmembrane region" description="Helical" evidence="5">
    <location>
        <begin position="443"/>
        <end position="461"/>
    </location>
</feature>
<protein>
    <submittedName>
        <fullName evidence="7">APC family permease</fullName>
    </submittedName>
</protein>
<dbReference type="Pfam" id="PF00324">
    <property type="entry name" value="AA_permease"/>
    <property type="match status" value="1"/>
</dbReference>
<dbReference type="Proteomes" id="UP001210380">
    <property type="component" value="Unassembled WGS sequence"/>
</dbReference>
<organism evidence="7 8">
    <name type="scientific">Saccharopolyspora oryzae</name>
    <dbReference type="NCBI Taxonomy" id="2997343"/>
    <lineage>
        <taxon>Bacteria</taxon>
        <taxon>Bacillati</taxon>
        <taxon>Actinomycetota</taxon>
        <taxon>Actinomycetes</taxon>
        <taxon>Pseudonocardiales</taxon>
        <taxon>Pseudonocardiaceae</taxon>
        <taxon>Saccharopolyspora</taxon>
    </lineage>
</organism>
<comment type="caution">
    <text evidence="7">The sequence shown here is derived from an EMBL/GenBank/DDBJ whole genome shotgun (WGS) entry which is preliminary data.</text>
</comment>
<comment type="subcellular location">
    <subcellularLocation>
        <location evidence="1">Membrane</location>
        <topology evidence="1">Multi-pass membrane protein</topology>
    </subcellularLocation>
</comment>
<gene>
    <name evidence="7" type="ORF">OU415_16770</name>
</gene>
<keyword evidence="4 5" id="KW-0472">Membrane</keyword>
<dbReference type="Gene3D" id="1.20.1740.10">
    <property type="entry name" value="Amino acid/polyamine transporter I"/>
    <property type="match status" value="1"/>
</dbReference>
<sequence length="494" mass="51262">MSNAEAQHHAGLKQNAFGVPGILFFVLSAQAPLTSIVGAAALAVALGDGAGAPGAYLVVGAVIVLFAVGFTASTRHLDTRGGFFAVIRAGLGFRTGAAGSALALLSYNAVQIAMYGLFGSSLSGLLERHTGIAVPWWTCVAAAIGVVWFLGSRKVELGARVLAVLVAFELLLLIAFAIGVIATKGWSALDVPASFGPDAVLAGAPGVAIMFAIASMFGFESTAIYSAEAKDPRRTVPRATYIAVVLIAVFLAFVTWMLICFYGAAQAQSAAQAALESDPASFAVTPLNSVLGEWSGTAADVLLSTSLFAGILSFHNMITRYLHTMAGHRLCPPSLERTNRHQAPARASLAQSSLAAVVVLPFAVAGMDPVNQLFSWFAGLAVVTLVVLYVLTSAAVIGFFRRTRAERNPWTTLIAPALSAVLMVGILTQVVRNFGVLTGGSTVTVWVLLAVVPVVFIAGLLRSRQVLPVTDLPDLPASDQGGANVHNGTSSSSR</sequence>
<dbReference type="PANTHER" id="PTHR42770">
    <property type="entry name" value="AMINO ACID TRANSPORTER-RELATED"/>
    <property type="match status" value="1"/>
</dbReference>
<dbReference type="InterPro" id="IPR004841">
    <property type="entry name" value="AA-permease/SLC12A_dom"/>
</dbReference>
<feature type="transmembrane region" description="Helical" evidence="5">
    <location>
        <begin position="130"/>
        <end position="150"/>
    </location>
</feature>
<proteinExistence type="predicted"/>
<feature type="transmembrane region" description="Helical" evidence="5">
    <location>
        <begin position="239"/>
        <end position="265"/>
    </location>
</feature>
<feature type="transmembrane region" description="Helical" evidence="5">
    <location>
        <begin position="202"/>
        <end position="227"/>
    </location>
</feature>
<feature type="transmembrane region" description="Helical" evidence="5">
    <location>
        <begin position="21"/>
        <end position="47"/>
    </location>
</feature>
<reference evidence="7 8" key="1">
    <citation type="submission" date="2022-11" db="EMBL/GenBank/DDBJ databases">
        <title>Draft genome sequence of Saccharopolyspora sp. WRP15-2 isolated from rhizosphere soils of wild rice in Thailand.</title>
        <authorList>
            <person name="Duangmal K."/>
            <person name="Kammanee S."/>
            <person name="Muangham S."/>
        </authorList>
    </citation>
    <scope>NUCLEOTIDE SEQUENCE [LARGE SCALE GENOMIC DNA]</scope>
    <source>
        <strain evidence="7 8">WRP15-2</strain>
    </source>
</reference>
<feature type="transmembrane region" description="Helical" evidence="5">
    <location>
        <begin position="53"/>
        <end position="72"/>
    </location>
</feature>